<organism evidence="1 2">
    <name type="scientific">Polaromonas aquatica</name>
    <dbReference type="NCBI Taxonomy" id="332657"/>
    <lineage>
        <taxon>Bacteria</taxon>
        <taxon>Pseudomonadati</taxon>
        <taxon>Pseudomonadota</taxon>
        <taxon>Betaproteobacteria</taxon>
        <taxon>Burkholderiales</taxon>
        <taxon>Comamonadaceae</taxon>
        <taxon>Polaromonas</taxon>
    </lineage>
</organism>
<proteinExistence type="predicted"/>
<sequence>MNARHFSLVEPVTQICLWVSGTAEYGHQLEATLAGQYTLARVAPDMALLKERLATLLPVAVIFDFSPPDAQAIAGLVEDVRRLQPGLPVLGAGSVGQPGATLAALRAGVDDFIGPEMAAEEVLQALRKCISAAHISETGRVAMLLGARSGLGVSTIACNLSQVLRDAGHAARPEVALLDLGLPAGDGLLYMDMNSDFSFVDGVRNLKRMDQTLVQTTLARQAGGVAVLPLPANLAQMREISHGDSVALINRLRDFFHFQVADFGGFSNLDFLAQVLNRTQGDRVWVVCDQSLGAIVSTTQLLAELRDRGVDLKDFGLVVNRFDVHVDIVARDIADRLGLTLDAVLPARGPALMNACSRGQMLAVTHRSDPFIHGLQGLARQLLDQSTSSSKPLPRSPWVEKLSHFADKWRGGAHVNGD</sequence>
<dbReference type="RefSeq" id="WP_377412308.1">
    <property type="nucleotide sequence ID" value="NZ_JBHSRS010000005.1"/>
</dbReference>
<dbReference type="InterPro" id="IPR027417">
    <property type="entry name" value="P-loop_NTPase"/>
</dbReference>
<dbReference type="SUPFAM" id="SSF52540">
    <property type="entry name" value="P-loop containing nucleoside triphosphate hydrolases"/>
    <property type="match status" value="1"/>
</dbReference>
<dbReference type="Proteomes" id="UP001596270">
    <property type="component" value="Unassembled WGS sequence"/>
</dbReference>
<dbReference type="Gene3D" id="3.40.50.2300">
    <property type="match status" value="1"/>
</dbReference>
<name>A0ABW1TRR1_9BURK</name>
<evidence type="ECO:0000313" key="2">
    <source>
        <dbReference type="Proteomes" id="UP001596270"/>
    </source>
</evidence>
<comment type="caution">
    <text evidence="1">The sequence shown here is derived from an EMBL/GenBank/DDBJ whole genome shotgun (WGS) entry which is preliminary data.</text>
</comment>
<protein>
    <submittedName>
        <fullName evidence="1">CpaE family protein</fullName>
    </submittedName>
</protein>
<dbReference type="InterPro" id="IPR011006">
    <property type="entry name" value="CheY-like_superfamily"/>
</dbReference>
<evidence type="ECO:0000313" key="1">
    <source>
        <dbReference type="EMBL" id="MFC6280286.1"/>
    </source>
</evidence>
<dbReference type="Gene3D" id="3.40.50.300">
    <property type="entry name" value="P-loop containing nucleotide triphosphate hydrolases"/>
    <property type="match status" value="1"/>
</dbReference>
<gene>
    <name evidence="1" type="ORF">ACFQND_03445</name>
</gene>
<reference evidence="2" key="1">
    <citation type="journal article" date="2019" name="Int. J. Syst. Evol. Microbiol.">
        <title>The Global Catalogue of Microorganisms (GCM) 10K type strain sequencing project: providing services to taxonomists for standard genome sequencing and annotation.</title>
        <authorList>
            <consortium name="The Broad Institute Genomics Platform"/>
            <consortium name="The Broad Institute Genome Sequencing Center for Infectious Disease"/>
            <person name="Wu L."/>
            <person name="Ma J."/>
        </authorList>
    </citation>
    <scope>NUCLEOTIDE SEQUENCE [LARGE SCALE GENOMIC DNA]</scope>
    <source>
        <strain evidence="2">CCUG 39402</strain>
    </source>
</reference>
<dbReference type="SUPFAM" id="SSF52172">
    <property type="entry name" value="CheY-like"/>
    <property type="match status" value="1"/>
</dbReference>
<keyword evidence="2" id="KW-1185">Reference proteome</keyword>
<dbReference type="EMBL" id="JBHSRS010000005">
    <property type="protein sequence ID" value="MFC6280286.1"/>
    <property type="molecule type" value="Genomic_DNA"/>
</dbReference>
<accession>A0ABW1TRR1</accession>